<comment type="caution">
    <text evidence="2">The sequence shown here is derived from an EMBL/GenBank/DDBJ whole genome shotgun (WGS) entry which is preliminary data.</text>
</comment>
<proteinExistence type="predicted"/>
<name>A0A4Q4TCA2_9PEZI</name>
<evidence type="ECO:0000313" key="3">
    <source>
        <dbReference type="Proteomes" id="UP000293360"/>
    </source>
</evidence>
<feature type="compositionally biased region" description="Pro residues" evidence="1">
    <location>
        <begin position="1"/>
        <end position="11"/>
    </location>
</feature>
<feature type="region of interest" description="Disordered" evidence="1">
    <location>
        <begin position="149"/>
        <end position="187"/>
    </location>
</feature>
<keyword evidence="3" id="KW-1185">Reference proteome</keyword>
<evidence type="ECO:0000313" key="2">
    <source>
        <dbReference type="EMBL" id="RYP03060.1"/>
    </source>
</evidence>
<dbReference type="Proteomes" id="UP000293360">
    <property type="component" value="Unassembled WGS sequence"/>
</dbReference>
<feature type="compositionally biased region" description="Basic and acidic residues" evidence="1">
    <location>
        <begin position="80"/>
        <end position="96"/>
    </location>
</feature>
<dbReference type="AlphaFoldDB" id="A0A4Q4TCA2"/>
<accession>A0A4Q4TCA2</accession>
<reference evidence="2 3" key="1">
    <citation type="submission" date="2018-06" db="EMBL/GenBank/DDBJ databases">
        <title>Complete Genomes of Monosporascus.</title>
        <authorList>
            <person name="Robinson A.J."/>
            <person name="Natvig D.O."/>
        </authorList>
    </citation>
    <scope>NUCLEOTIDE SEQUENCE [LARGE SCALE GENOMIC DNA]</scope>
    <source>
        <strain evidence="2 3">CBS 110550</strain>
    </source>
</reference>
<gene>
    <name evidence="2" type="ORF">DL764_005409</name>
</gene>
<dbReference type="OrthoDB" id="10554467at2759"/>
<feature type="compositionally biased region" description="Acidic residues" evidence="1">
    <location>
        <begin position="60"/>
        <end position="79"/>
    </location>
</feature>
<sequence>MRGGFPLPPIPLTNKHQHQPGWARVTLHGQLGVAAAEPGAVDEGADVGPDDGQAPSEAGDGAEEVAEEYEDAVELDAEADERPPQQDQQEPRKEGCRALGLLPPREEQQRLLWADYDGEADEEEDLLRRGAKKVGFRSFFFIKGWREEEGFSGEGVGGSKKGGRKGPLNSHGSVKKQHHASDQEEAS</sequence>
<evidence type="ECO:0000256" key="1">
    <source>
        <dbReference type="SAM" id="MobiDB-lite"/>
    </source>
</evidence>
<organism evidence="2 3">
    <name type="scientific">Monosporascus ibericus</name>
    <dbReference type="NCBI Taxonomy" id="155417"/>
    <lineage>
        <taxon>Eukaryota</taxon>
        <taxon>Fungi</taxon>
        <taxon>Dikarya</taxon>
        <taxon>Ascomycota</taxon>
        <taxon>Pezizomycotina</taxon>
        <taxon>Sordariomycetes</taxon>
        <taxon>Xylariomycetidae</taxon>
        <taxon>Xylariales</taxon>
        <taxon>Xylariales incertae sedis</taxon>
        <taxon>Monosporascus</taxon>
    </lineage>
</organism>
<feature type="region of interest" description="Disordered" evidence="1">
    <location>
        <begin position="1"/>
        <end position="104"/>
    </location>
</feature>
<dbReference type="EMBL" id="QJNU01000285">
    <property type="protein sequence ID" value="RYP03060.1"/>
    <property type="molecule type" value="Genomic_DNA"/>
</dbReference>
<protein>
    <submittedName>
        <fullName evidence="2">Uncharacterized protein</fullName>
    </submittedName>
</protein>